<evidence type="ECO:0000259" key="1">
    <source>
        <dbReference type="Pfam" id="PF07833"/>
    </source>
</evidence>
<dbReference type="EMBL" id="CP048286">
    <property type="protein sequence ID" value="QHW33835.1"/>
    <property type="molecule type" value="Genomic_DNA"/>
</dbReference>
<dbReference type="RefSeq" id="WP_162643832.1">
    <property type="nucleotide sequence ID" value="NZ_CP048286.1"/>
</dbReference>
<dbReference type="Pfam" id="PF07833">
    <property type="entry name" value="Cu_amine_oxidN1"/>
    <property type="match status" value="1"/>
</dbReference>
<organism evidence="2 3">
    <name type="scientific">Paenibacillus rhizovicinus</name>
    <dbReference type="NCBI Taxonomy" id="2704463"/>
    <lineage>
        <taxon>Bacteria</taxon>
        <taxon>Bacillati</taxon>
        <taxon>Bacillota</taxon>
        <taxon>Bacilli</taxon>
        <taxon>Bacillales</taxon>
        <taxon>Paenibacillaceae</taxon>
        <taxon>Paenibacillus</taxon>
    </lineage>
</organism>
<keyword evidence="3" id="KW-1185">Reference proteome</keyword>
<dbReference type="AlphaFoldDB" id="A0A6C0P5V2"/>
<evidence type="ECO:0000313" key="2">
    <source>
        <dbReference type="EMBL" id="QHW33835.1"/>
    </source>
</evidence>
<protein>
    <recommendedName>
        <fullName evidence="1">Copper amine oxidase-like N-terminal domain-containing protein</fullName>
    </recommendedName>
</protein>
<reference evidence="2 3" key="1">
    <citation type="submission" date="2020-02" db="EMBL/GenBank/DDBJ databases">
        <title>Paenibacillus sp. nov., isolated from rhizosphere soil of tomato.</title>
        <authorList>
            <person name="Weon H.-Y."/>
            <person name="Lee S.A."/>
        </authorList>
    </citation>
    <scope>NUCLEOTIDE SEQUENCE [LARGE SCALE GENOMIC DNA]</scope>
    <source>
        <strain evidence="2 3">14171R-81</strain>
    </source>
</reference>
<proteinExistence type="predicted"/>
<sequence>MKKKIILSFVVIMLLLTGVVSATSLYGKYKGYDIVRVKVDGKEVKSTSGVPAISFNGNTMVPVSMLAKAGVGVNWDANNRTVEITSPTKSAPSSGANDQQLFSSVVKYGINSIGIKYDGKSSSVTMNYNGVPSTLSDDNLTNIAAAGYHLPTKLLIINFTSGEYYAFFTSDINEWVDGKITGKQLMDRVASYIITSTTTSISNNNNANSSTNTSTNTTKTFPLLYSNDGKVYLGKLSTNKYDSDSIFNTYGTYGSKYSTTSIWNEYGTYGGSYSSDSAFNKFTSTPPEIVYQNKILGYVTTNSTISNGISPNSLYDWLANQGF</sequence>
<gene>
    <name evidence="2" type="ORF">GZH47_25580</name>
</gene>
<dbReference type="Proteomes" id="UP000479114">
    <property type="component" value="Chromosome"/>
</dbReference>
<accession>A0A6C0P5V2</accession>
<evidence type="ECO:0000313" key="3">
    <source>
        <dbReference type="Proteomes" id="UP000479114"/>
    </source>
</evidence>
<name>A0A6C0P5V2_9BACL</name>
<dbReference type="KEGG" id="prz:GZH47_25580"/>
<dbReference type="InterPro" id="IPR012854">
    <property type="entry name" value="Cu_amine_oxidase-like_N"/>
</dbReference>
<feature type="domain" description="Copper amine oxidase-like N-terminal" evidence="1">
    <location>
        <begin position="39"/>
        <end position="87"/>
    </location>
</feature>